<evidence type="ECO:0000256" key="3">
    <source>
        <dbReference type="ARBA" id="ARBA00022722"/>
    </source>
</evidence>
<feature type="domain" description="PIN" evidence="9">
    <location>
        <begin position="4"/>
        <end position="117"/>
    </location>
</feature>
<dbReference type="InterPro" id="IPR050556">
    <property type="entry name" value="Type_II_TA_system_RNase"/>
</dbReference>
<comment type="caution">
    <text evidence="10">The sequence shown here is derived from an EMBL/GenBank/DDBJ whole genome shotgun (WGS) entry which is preliminary data.</text>
</comment>
<dbReference type="EC" id="3.1.-.-" evidence="8"/>
<evidence type="ECO:0000256" key="5">
    <source>
        <dbReference type="ARBA" id="ARBA00022801"/>
    </source>
</evidence>
<accession>A0A084Y185</accession>
<feature type="binding site" evidence="8">
    <location>
        <position position="6"/>
    </location>
    <ligand>
        <name>Mg(2+)</name>
        <dbReference type="ChEBI" id="CHEBI:18420"/>
    </ligand>
</feature>
<dbReference type="STRING" id="1457154.CAPSK01_001875"/>
<dbReference type="GO" id="GO:0090729">
    <property type="term" value="F:toxin activity"/>
    <property type="evidence" value="ECO:0007669"/>
    <property type="project" value="UniProtKB-KW"/>
</dbReference>
<keyword evidence="2 8" id="KW-1277">Toxin-antitoxin system</keyword>
<evidence type="ECO:0000256" key="6">
    <source>
        <dbReference type="ARBA" id="ARBA00022842"/>
    </source>
</evidence>
<keyword evidence="5 8" id="KW-0378">Hydrolase</keyword>
<evidence type="ECO:0000256" key="2">
    <source>
        <dbReference type="ARBA" id="ARBA00022649"/>
    </source>
</evidence>
<dbReference type="EMBL" id="JDSS02000020">
    <property type="protein sequence ID" value="KFB68479.1"/>
    <property type="molecule type" value="Genomic_DNA"/>
</dbReference>
<dbReference type="SUPFAM" id="SSF88723">
    <property type="entry name" value="PIN domain-like"/>
    <property type="match status" value="1"/>
</dbReference>
<keyword evidence="8" id="KW-0800">Toxin</keyword>
<comment type="function">
    <text evidence="8">Toxic component of a toxin-antitoxin (TA) system. An RNase.</text>
</comment>
<evidence type="ECO:0000256" key="1">
    <source>
        <dbReference type="ARBA" id="ARBA00001946"/>
    </source>
</evidence>
<evidence type="ECO:0000256" key="7">
    <source>
        <dbReference type="ARBA" id="ARBA00038093"/>
    </source>
</evidence>
<evidence type="ECO:0000256" key="4">
    <source>
        <dbReference type="ARBA" id="ARBA00022723"/>
    </source>
</evidence>
<dbReference type="GO" id="GO:0016787">
    <property type="term" value="F:hydrolase activity"/>
    <property type="evidence" value="ECO:0007669"/>
    <property type="project" value="UniProtKB-KW"/>
</dbReference>
<dbReference type="PANTHER" id="PTHR33653">
    <property type="entry name" value="RIBONUCLEASE VAPC2"/>
    <property type="match status" value="1"/>
</dbReference>
<evidence type="ECO:0000313" key="11">
    <source>
        <dbReference type="Proteomes" id="UP000019812"/>
    </source>
</evidence>
<dbReference type="RefSeq" id="WP_034925176.1">
    <property type="nucleotide sequence ID" value="NZ_JDSS02000020.1"/>
</dbReference>
<feature type="binding site" evidence="8">
    <location>
        <position position="92"/>
    </location>
    <ligand>
        <name>Mg(2+)</name>
        <dbReference type="ChEBI" id="CHEBI:18420"/>
    </ligand>
</feature>
<dbReference type="InterPro" id="IPR029060">
    <property type="entry name" value="PIN-like_dom_sf"/>
</dbReference>
<dbReference type="InterPro" id="IPR022907">
    <property type="entry name" value="VapC_family"/>
</dbReference>
<dbReference type="InterPro" id="IPR002716">
    <property type="entry name" value="PIN_dom"/>
</dbReference>
<dbReference type="PANTHER" id="PTHR33653:SF1">
    <property type="entry name" value="RIBONUCLEASE VAPC2"/>
    <property type="match status" value="1"/>
</dbReference>
<comment type="cofactor">
    <cofactor evidence="1 8">
        <name>Mg(2+)</name>
        <dbReference type="ChEBI" id="CHEBI:18420"/>
    </cofactor>
</comment>
<sequence length="127" mass="13953">MTLLIDSDVLIWLTRGHVGAKARLDLIHPWRLSVVTYLELAQGCRSKDELQRIKRGLAQRDSDVLPLTPAISEQATTLIDTYALSGGLQLADALIAATALDHGLTLLTANARHFSIIDGLNRERFVP</sequence>
<dbReference type="AlphaFoldDB" id="A0A084Y185"/>
<dbReference type="GO" id="GO:0000287">
    <property type="term" value="F:magnesium ion binding"/>
    <property type="evidence" value="ECO:0007669"/>
    <property type="project" value="UniProtKB-UniRule"/>
</dbReference>
<evidence type="ECO:0000259" key="9">
    <source>
        <dbReference type="Pfam" id="PF01850"/>
    </source>
</evidence>
<comment type="similarity">
    <text evidence="7 8">Belongs to the PINc/VapC protein family.</text>
</comment>
<keyword evidence="6 8" id="KW-0460">Magnesium</keyword>
<dbReference type="GO" id="GO:0004540">
    <property type="term" value="F:RNA nuclease activity"/>
    <property type="evidence" value="ECO:0007669"/>
    <property type="project" value="InterPro"/>
</dbReference>
<keyword evidence="3 8" id="KW-0540">Nuclease</keyword>
<dbReference type="Gene3D" id="3.40.50.1010">
    <property type="entry name" value="5'-nuclease"/>
    <property type="match status" value="1"/>
</dbReference>
<gene>
    <name evidence="8" type="primary">vapC</name>
    <name evidence="10" type="ORF">CAPSK01_001875</name>
</gene>
<dbReference type="Pfam" id="PF01850">
    <property type="entry name" value="PIN"/>
    <property type="match status" value="1"/>
</dbReference>
<dbReference type="CDD" id="cd18741">
    <property type="entry name" value="PIN_VapC4-5_FitB-like"/>
    <property type="match status" value="1"/>
</dbReference>
<protein>
    <recommendedName>
        <fullName evidence="8">Ribonuclease VapC</fullName>
        <shortName evidence="8">RNase VapC</shortName>
        <ecNumber evidence="8">3.1.-.-</ecNumber>
    </recommendedName>
    <alternativeName>
        <fullName evidence="8">Toxin VapC</fullName>
    </alternativeName>
</protein>
<proteinExistence type="inferred from homology"/>
<evidence type="ECO:0000313" key="10">
    <source>
        <dbReference type="EMBL" id="KFB68479.1"/>
    </source>
</evidence>
<name>A0A084Y185_9PROT</name>
<keyword evidence="4 8" id="KW-0479">Metal-binding</keyword>
<reference evidence="10 11" key="1">
    <citation type="submission" date="2014-07" db="EMBL/GenBank/DDBJ databases">
        <title>Expanding our view of genomic diversity in Candidatus Accumulibacter clades.</title>
        <authorList>
            <person name="Skennerton C.T."/>
            <person name="Barr J.J."/>
            <person name="Slater F.R."/>
            <person name="Bond P.L."/>
            <person name="Tyson G.W."/>
        </authorList>
    </citation>
    <scope>NUCLEOTIDE SEQUENCE [LARGE SCALE GENOMIC DNA]</scope>
    <source>
        <strain evidence="11">SK-01</strain>
    </source>
</reference>
<dbReference type="HAMAP" id="MF_00265">
    <property type="entry name" value="VapC_Nob1"/>
    <property type="match status" value="1"/>
</dbReference>
<evidence type="ECO:0000256" key="8">
    <source>
        <dbReference type="HAMAP-Rule" id="MF_00265"/>
    </source>
</evidence>
<dbReference type="Proteomes" id="UP000019812">
    <property type="component" value="Unassembled WGS sequence"/>
</dbReference>
<organism evidence="10 11">
    <name type="scientific">Candidatus Accumulibacter vicinus</name>
    <dbReference type="NCBI Taxonomy" id="2954382"/>
    <lineage>
        <taxon>Bacteria</taxon>
        <taxon>Pseudomonadati</taxon>
        <taxon>Pseudomonadota</taxon>
        <taxon>Betaproteobacteria</taxon>
        <taxon>Candidatus Accumulibacter</taxon>
    </lineage>
</organism>